<evidence type="ECO:0000313" key="1">
    <source>
        <dbReference type="Proteomes" id="UP000887540"/>
    </source>
</evidence>
<keyword evidence="1" id="KW-1185">Reference proteome</keyword>
<protein>
    <submittedName>
        <fullName evidence="2">Uncharacterized protein</fullName>
    </submittedName>
</protein>
<proteinExistence type="predicted"/>
<evidence type="ECO:0000313" key="2">
    <source>
        <dbReference type="WBParaSite" id="ACRNAN_scaffold96.g15273.t1"/>
    </source>
</evidence>
<dbReference type="Proteomes" id="UP000887540">
    <property type="component" value="Unplaced"/>
</dbReference>
<reference evidence="2" key="1">
    <citation type="submission" date="2022-11" db="UniProtKB">
        <authorList>
            <consortium name="WormBaseParasite"/>
        </authorList>
    </citation>
    <scope>IDENTIFICATION</scope>
</reference>
<dbReference type="AlphaFoldDB" id="A0A914EMU1"/>
<accession>A0A914EMU1</accession>
<sequence length="143" mass="16736">MGVIVMEDLSERAVSLGKDTLLQAFQIKAIVKHLAYFHSYLLTCDLKWKNVFQSLAFANDSFIDMQRKCAGKLIKHRPGIFDNYINKMEYAATDPKLMEFVFRGCCKEIGKKQKYMQNFMKKRETERTRLVKIEKHGHSYATE</sequence>
<dbReference type="WBParaSite" id="ACRNAN_scaffold96.g15273.t1">
    <property type="protein sequence ID" value="ACRNAN_scaffold96.g15273.t1"/>
    <property type="gene ID" value="ACRNAN_scaffold96.g15273"/>
</dbReference>
<organism evidence="1 2">
    <name type="scientific">Acrobeloides nanus</name>
    <dbReference type="NCBI Taxonomy" id="290746"/>
    <lineage>
        <taxon>Eukaryota</taxon>
        <taxon>Metazoa</taxon>
        <taxon>Ecdysozoa</taxon>
        <taxon>Nematoda</taxon>
        <taxon>Chromadorea</taxon>
        <taxon>Rhabditida</taxon>
        <taxon>Tylenchina</taxon>
        <taxon>Cephalobomorpha</taxon>
        <taxon>Cephaloboidea</taxon>
        <taxon>Cephalobidae</taxon>
        <taxon>Acrobeloides</taxon>
    </lineage>
</organism>
<name>A0A914EMU1_9BILA</name>